<gene>
    <name evidence="1" type="ORF">FG382_09640</name>
</gene>
<comment type="caution">
    <text evidence="1">The sequence shown here is derived from an EMBL/GenBank/DDBJ whole genome shotgun (WGS) entry which is preliminary data.</text>
</comment>
<dbReference type="AlphaFoldDB" id="A0A544T8S9"/>
<dbReference type="Proteomes" id="UP000317316">
    <property type="component" value="Unassembled WGS sequence"/>
</dbReference>
<accession>A0A544T8S9</accession>
<dbReference type="RefSeq" id="WP_142538694.1">
    <property type="nucleotide sequence ID" value="NZ_BMIE01000005.1"/>
</dbReference>
<proteinExistence type="predicted"/>
<reference evidence="1 2" key="1">
    <citation type="submission" date="2019-05" db="EMBL/GenBank/DDBJ databases">
        <title>Psychrobacillus vulpis sp. nov., a new species isolated from feces of a red fox that inhabits in The Tablas de Daimiel Natural Park, Albacete, Spain.</title>
        <authorList>
            <person name="Rodriguez M."/>
            <person name="Reina J.C."/>
            <person name="Bejar V."/>
            <person name="Llamas I."/>
        </authorList>
    </citation>
    <scope>NUCLEOTIDE SEQUENCE [LARGE SCALE GENOMIC DNA]</scope>
    <source>
        <strain evidence="1 2">NEAU-3TGS17</strain>
    </source>
</reference>
<name>A0A544T8S9_9BACI</name>
<evidence type="ECO:0000313" key="1">
    <source>
        <dbReference type="EMBL" id="TQR13862.1"/>
    </source>
</evidence>
<dbReference type="EMBL" id="VDGH01000005">
    <property type="protein sequence ID" value="TQR13862.1"/>
    <property type="molecule type" value="Genomic_DNA"/>
</dbReference>
<sequence>MGRYIDCGEDLVYKYTLNEPSNLYLIHDMLKIGGLKRYTAGEKYGNGCDVLLLTKKDIKKLKKYFDLRVKQIERDKKWVFLTHQVKKKIFCE</sequence>
<evidence type="ECO:0000313" key="2">
    <source>
        <dbReference type="Proteomes" id="UP000317316"/>
    </source>
</evidence>
<organism evidence="1 2">
    <name type="scientific">Psychrobacillus lasiicapitis</name>
    <dbReference type="NCBI Taxonomy" id="1636719"/>
    <lineage>
        <taxon>Bacteria</taxon>
        <taxon>Bacillati</taxon>
        <taxon>Bacillota</taxon>
        <taxon>Bacilli</taxon>
        <taxon>Bacillales</taxon>
        <taxon>Bacillaceae</taxon>
        <taxon>Psychrobacillus</taxon>
    </lineage>
</organism>
<protein>
    <submittedName>
        <fullName evidence="1">Uncharacterized protein</fullName>
    </submittedName>
</protein>
<keyword evidence="2" id="KW-1185">Reference proteome</keyword>